<sequence>MLRIISANLNGIRSASRKGFFDWMGQQNADIVCVQELKAQAADMTPEFLAPHGYHGFFSYATKKGYSGAGLYSRREPDDVIIGFGNSEFDDEGRYVEARFGNLAVISVYVPSGSSSEERQQAKFRFMDVFLPHLAQLKAAGREIVLCGDVNIAHREIDIKNWKGNLKNSGFLPEERAWLTNLFDNHGYVDVFRVLDPRPEQYTWWSNRGQAYAKNVGWRIDYHLTTPGIAQTAKACSIYKDVKFSDHAPLTIDYAFKP</sequence>
<proteinExistence type="predicted"/>
<name>A0ACD3SLD8_9BURK</name>
<reference evidence="1" key="1">
    <citation type="submission" date="2019-05" db="EMBL/GenBank/DDBJ databases">
        <title>Revised genome assembly of Burkholderiaceae (previously Ralstonia) sp. PBA.</title>
        <authorList>
            <person name="Gan H.M."/>
        </authorList>
    </citation>
    <scope>NUCLEOTIDE SEQUENCE</scope>
    <source>
        <strain evidence="1">PBA</strain>
    </source>
</reference>
<dbReference type="EC" id="3.1.11.2" evidence="1"/>
<gene>
    <name evidence="1" type="primary">xth</name>
    <name evidence="1" type="ORF">MW7_013745</name>
</gene>
<dbReference type="Proteomes" id="UP000004277">
    <property type="component" value="Unassembled WGS sequence"/>
</dbReference>
<keyword evidence="1" id="KW-0378">Hydrolase</keyword>
<protein>
    <submittedName>
        <fullName evidence="1">Exodeoxyribonuclease III</fullName>
        <ecNumber evidence="1">3.1.11.2</ecNumber>
    </submittedName>
</protein>
<evidence type="ECO:0000313" key="2">
    <source>
        <dbReference type="Proteomes" id="UP000004277"/>
    </source>
</evidence>
<dbReference type="EMBL" id="AKCV02000025">
    <property type="protein sequence ID" value="TMS57025.1"/>
    <property type="molecule type" value="Genomic_DNA"/>
</dbReference>
<accession>A0ACD3SLD8</accession>
<organism evidence="1 2">
    <name type="scientific">Imbroritus primus</name>
    <dbReference type="NCBI Taxonomy" id="3058603"/>
    <lineage>
        <taxon>Bacteria</taxon>
        <taxon>Pseudomonadati</taxon>
        <taxon>Pseudomonadota</taxon>
        <taxon>Betaproteobacteria</taxon>
        <taxon>Burkholderiales</taxon>
        <taxon>Burkholderiaceae</taxon>
        <taxon>Imbroritus</taxon>
    </lineage>
</organism>
<comment type="caution">
    <text evidence="1">The sequence shown here is derived from an EMBL/GenBank/DDBJ whole genome shotgun (WGS) entry which is preliminary data.</text>
</comment>
<keyword evidence="2" id="KW-1185">Reference proteome</keyword>
<evidence type="ECO:0000313" key="1">
    <source>
        <dbReference type="EMBL" id="TMS57025.1"/>
    </source>
</evidence>